<evidence type="ECO:0000256" key="1">
    <source>
        <dbReference type="SAM" id="MobiDB-lite"/>
    </source>
</evidence>
<dbReference type="AlphaFoldDB" id="A0AAJ4MW73"/>
<accession>A0AAJ4MW73</accession>
<dbReference type="SUPFAM" id="SSF82185">
    <property type="entry name" value="Histone H3 K4-specific methyltransferase SET7/9 N-terminal domain"/>
    <property type="match status" value="2"/>
</dbReference>
<evidence type="ECO:0000313" key="4">
    <source>
        <dbReference type="Proteomes" id="UP000662821"/>
    </source>
</evidence>
<reference evidence="3 4" key="1">
    <citation type="submission" date="2021-03" db="EMBL/GenBank/DDBJ databases">
        <title>Draft genome sequence of Janthinobacterium sp. strain PLB02 isolated from infected primmorphs (Lubomirskia baicalensis).</title>
        <authorList>
            <person name="Chernogor L.I."/>
            <person name="Belikov S.I."/>
            <person name="Petrushin I.S."/>
        </authorList>
    </citation>
    <scope>NUCLEOTIDE SEQUENCE [LARGE SCALE GENOMIC DNA]</scope>
    <source>
        <strain evidence="3 4">PLB02</strain>
    </source>
</reference>
<protein>
    <submittedName>
        <fullName evidence="3">Toxin-antitoxin system YwqK family antitoxin</fullName>
    </submittedName>
</protein>
<sequence length="371" mass="41636">MKIFTSVLLATVLAGSSTICMANELAIPALPSGQSPASLYFDADYQPAAPAAAMYEQRAPLHHDAARQAWHWQLHFAQPPGRLHMDAWLRSPDLASPGYVYQRSVYFADGQLGLLEERNGEGDFDGVTVAYYADGTVKSRKAYRAGEYEGLHSHYHANGQPRHALLYHAGQPADGEFLSFDEHGQVSNRAHFVDGVLTGEVTAFHPDGRLAERGPYLDGQRNGLHQAWWPDGSEMSRLNFLHGKPQGWSLLYFANGQLDQKNLFEDGVMLSTQSWRDDGTPLRQRQQDEQGRAQGEDRQWHANGKLARLVAYHDDVPHGVWREWHADGSPRHAVDYVHGRKQGLERAWAGDGTRTICEWQDGRLLRACRSF</sequence>
<name>A0AAJ4MW73_9BURK</name>
<feature type="region of interest" description="Disordered" evidence="1">
    <location>
        <begin position="275"/>
        <end position="300"/>
    </location>
</feature>
<gene>
    <name evidence="3" type="ORF">J3P46_09635</name>
</gene>
<feature type="signal peptide" evidence="2">
    <location>
        <begin position="1"/>
        <end position="22"/>
    </location>
</feature>
<organism evidence="3 4">
    <name type="scientific">Janthinobacterium lividum</name>
    <dbReference type="NCBI Taxonomy" id="29581"/>
    <lineage>
        <taxon>Bacteria</taxon>
        <taxon>Pseudomonadati</taxon>
        <taxon>Pseudomonadota</taxon>
        <taxon>Betaproteobacteria</taxon>
        <taxon>Burkholderiales</taxon>
        <taxon>Oxalobacteraceae</taxon>
        <taxon>Janthinobacterium</taxon>
    </lineage>
</organism>
<evidence type="ECO:0000256" key="2">
    <source>
        <dbReference type="SAM" id="SignalP"/>
    </source>
</evidence>
<dbReference type="Gene3D" id="2.20.110.10">
    <property type="entry name" value="Histone H3 K4-specific methyltransferase SET7/9 N-terminal domain"/>
    <property type="match status" value="3"/>
</dbReference>
<keyword evidence="2" id="KW-0732">Signal</keyword>
<feature type="chain" id="PRO_5042553830" evidence="2">
    <location>
        <begin position="23"/>
        <end position="371"/>
    </location>
</feature>
<evidence type="ECO:0000313" key="3">
    <source>
        <dbReference type="EMBL" id="QSX98138.1"/>
    </source>
</evidence>
<dbReference type="RefSeq" id="WP_151093584.1">
    <property type="nucleotide sequence ID" value="NZ_CP071520.1"/>
</dbReference>
<dbReference type="EMBL" id="CP071520">
    <property type="protein sequence ID" value="QSX98138.1"/>
    <property type="molecule type" value="Genomic_DNA"/>
</dbReference>
<dbReference type="Proteomes" id="UP000662821">
    <property type="component" value="Chromosome"/>
</dbReference>
<proteinExistence type="predicted"/>